<dbReference type="InterPro" id="IPR038084">
    <property type="entry name" value="PduO/GlcC-like_sf"/>
</dbReference>
<evidence type="ECO:0000313" key="2">
    <source>
        <dbReference type="Proteomes" id="UP000730482"/>
    </source>
</evidence>
<dbReference type="InterPro" id="IPR052517">
    <property type="entry name" value="GlcG_carb_metab_protein"/>
</dbReference>
<dbReference type="PANTHER" id="PTHR34309:SF10">
    <property type="entry name" value="SLR1406 PROTEIN"/>
    <property type="match status" value="1"/>
</dbReference>
<protein>
    <submittedName>
        <fullName evidence="1">Heme-binding protein</fullName>
    </submittedName>
</protein>
<accession>A0ABS5KSN8</accession>
<dbReference type="RefSeq" id="WP_212010628.1">
    <property type="nucleotide sequence ID" value="NZ_JAAFYZ010000062.1"/>
</dbReference>
<sequence>MNITLSQAEAVIAAARARAEERGLAVALAVVDAGGNLVAFARADGANLITIDTAIGKAFTAVSIGGDSGDLTPAIQPGGPLFGTGLVLAGARSLVPYGGGVLIRVDGRVIGALGVSGAPGSDDDHRIAAAATAA</sequence>
<proteinExistence type="predicted"/>
<dbReference type="Pfam" id="PF03928">
    <property type="entry name" value="HbpS-like"/>
    <property type="match status" value="1"/>
</dbReference>
<gene>
    <name evidence="1" type="ORF">KGQ19_19480</name>
</gene>
<dbReference type="EMBL" id="JAAFYZ010000062">
    <property type="protein sequence ID" value="MBS2549051.1"/>
    <property type="molecule type" value="Genomic_DNA"/>
</dbReference>
<keyword evidence="2" id="KW-1185">Reference proteome</keyword>
<dbReference type="Gene3D" id="3.30.450.150">
    <property type="entry name" value="Haem-degrading domain"/>
    <property type="match status" value="1"/>
</dbReference>
<dbReference type="Proteomes" id="UP000730482">
    <property type="component" value="Unassembled WGS sequence"/>
</dbReference>
<organism evidence="1 2">
    <name type="scientific">Catenulispora pinistramenti</name>
    <dbReference type="NCBI Taxonomy" id="2705254"/>
    <lineage>
        <taxon>Bacteria</taxon>
        <taxon>Bacillati</taxon>
        <taxon>Actinomycetota</taxon>
        <taxon>Actinomycetes</taxon>
        <taxon>Catenulisporales</taxon>
        <taxon>Catenulisporaceae</taxon>
        <taxon>Catenulispora</taxon>
    </lineage>
</organism>
<dbReference type="InterPro" id="IPR005624">
    <property type="entry name" value="PduO/GlcC-like"/>
</dbReference>
<reference evidence="1 2" key="1">
    <citation type="submission" date="2020-02" db="EMBL/GenBank/DDBJ databases">
        <title>Acidophilic actinobacteria isolated from forest soil.</title>
        <authorList>
            <person name="Golinska P."/>
        </authorList>
    </citation>
    <scope>NUCLEOTIDE SEQUENCE [LARGE SCALE GENOMIC DNA]</scope>
    <source>
        <strain evidence="1 2">NL8</strain>
    </source>
</reference>
<name>A0ABS5KSN8_9ACTN</name>
<dbReference type="PANTHER" id="PTHR34309">
    <property type="entry name" value="SLR1406 PROTEIN"/>
    <property type="match status" value="1"/>
</dbReference>
<dbReference type="SUPFAM" id="SSF143744">
    <property type="entry name" value="GlcG-like"/>
    <property type="match status" value="1"/>
</dbReference>
<comment type="caution">
    <text evidence="1">The sequence shown here is derived from an EMBL/GenBank/DDBJ whole genome shotgun (WGS) entry which is preliminary data.</text>
</comment>
<evidence type="ECO:0000313" key="1">
    <source>
        <dbReference type="EMBL" id="MBS2549051.1"/>
    </source>
</evidence>